<gene>
    <name evidence="1" type="ORF">BDN72DRAFT_825421</name>
</gene>
<dbReference type="Proteomes" id="UP000308600">
    <property type="component" value="Unassembled WGS sequence"/>
</dbReference>
<name>A0ACD3AFD0_9AGAR</name>
<dbReference type="EMBL" id="ML208468">
    <property type="protein sequence ID" value="TFK64608.1"/>
    <property type="molecule type" value="Genomic_DNA"/>
</dbReference>
<evidence type="ECO:0000313" key="2">
    <source>
        <dbReference type="Proteomes" id="UP000308600"/>
    </source>
</evidence>
<protein>
    <submittedName>
        <fullName evidence="1">Uncharacterized protein</fullName>
    </submittedName>
</protein>
<sequence length="684" mass="78812">MHRISFDGHNGLQNYLDVWSVDLTHPFLWVSGCAGTGKTILARIMAEHWEREGRLAGNFFFSRSSEGRDTTRWFCQTILSQLPPDIQINTSALGQLAGRPRDYVPYGWLRITHKLASVTPPKKMIFVIDGLDECHSQDEQVKLLNALIFLRRFHPSFKILFFSRPEQHLEGVFKQFFTDKPPRVTLGESPEANDCIRTFLQQSFEKISSRRLEFNAISITDGSWPSSEMVDELVDRADGQFAYAASVVDVVDTPNRDPVRVLNQILERRSRSFKALDERYIAILEKVEQKVAESSLQLSQLMCNLLLHVISEPSSSSDIAKFWFTSKEVIDKLITHLDAVLVERDSGLIEYRHHSFHDFMSRPSLPNRFSLPGIHPVSKIFFFLRRSAMADDQTHLAKRRREEERAIQAEATCSRTNSKLDHLPSTTLPISRRASAAPAPHPELGSEFKALNSTQYLGYVFLNCHDRPPIPILYEEEARRLHRIYTVRDSTECRCLPNLWKVTSLGALRKFKPCRRKGCVIEEDLLTLCRMMELPVEVFKQEWTRWERTQFTPLVEVVKYLLWIRVLLFSMLNPLSALENTVLGLSNLVRNLDSHAFSIKSLIHGLIYGHLLLFLMLAFVNTGDYLVGYLYLAYLVITLLLQQLLRFDLTKVKHLNGFDAQWPSSSPPDRPPEAPKLVRYRQRT</sequence>
<proteinExistence type="predicted"/>
<keyword evidence="2" id="KW-1185">Reference proteome</keyword>
<reference evidence="1 2" key="1">
    <citation type="journal article" date="2019" name="Nat. Ecol. Evol.">
        <title>Megaphylogeny resolves global patterns of mushroom evolution.</title>
        <authorList>
            <person name="Varga T."/>
            <person name="Krizsan K."/>
            <person name="Foldi C."/>
            <person name="Dima B."/>
            <person name="Sanchez-Garcia M."/>
            <person name="Sanchez-Ramirez S."/>
            <person name="Szollosi G.J."/>
            <person name="Szarkandi J.G."/>
            <person name="Papp V."/>
            <person name="Albert L."/>
            <person name="Andreopoulos W."/>
            <person name="Angelini C."/>
            <person name="Antonin V."/>
            <person name="Barry K.W."/>
            <person name="Bougher N.L."/>
            <person name="Buchanan P."/>
            <person name="Buyck B."/>
            <person name="Bense V."/>
            <person name="Catcheside P."/>
            <person name="Chovatia M."/>
            <person name="Cooper J."/>
            <person name="Damon W."/>
            <person name="Desjardin D."/>
            <person name="Finy P."/>
            <person name="Geml J."/>
            <person name="Haridas S."/>
            <person name="Hughes K."/>
            <person name="Justo A."/>
            <person name="Karasinski D."/>
            <person name="Kautmanova I."/>
            <person name="Kiss B."/>
            <person name="Kocsube S."/>
            <person name="Kotiranta H."/>
            <person name="LaButti K.M."/>
            <person name="Lechner B.E."/>
            <person name="Liimatainen K."/>
            <person name="Lipzen A."/>
            <person name="Lukacs Z."/>
            <person name="Mihaltcheva S."/>
            <person name="Morgado L.N."/>
            <person name="Niskanen T."/>
            <person name="Noordeloos M.E."/>
            <person name="Ohm R.A."/>
            <person name="Ortiz-Santana B."/>
            <person name="Ovrebo C."/>
            <person name="Racz N."/>
            <person name="Riley R."/>
            <person name="Savchenko A."/>
            <person name="Shiryaev A."/>
            <person name="Soop K."/>
            <person name="Spirin V."/>
            <person name="Szebenyi C."/>
            <person name="Tomsovsky M."/>
            <person name="Tulloss R.E."/>
            <person name="Uehling J."/>
            <person name="Grigoriev I.V."/>
            <person name="Vagvolgyi C."/>
            <person name="Papp T."/>
            <person name="Martin F.M."/>
            <person name="Miettinen O."/>
            <person name="Hibbett D.S."/>
            <person name="Nagy L.G."/>
        </authorList>
    </citation>
    <scope>NUCLEOTIDE SEQUENCE [LARGE SCALE GENOMIC DNA]</scope>
    <source>
        <strain evidence="1 2">NL-1719</strain>
    </source>
</reference>
<organism evidence="1 2">
    <name type="scientific">Pluteus cervinus</name>
    <dbReference type="NCBI Taxonomy" id="181527"/>
    <lineage>
        <taxon>Eukaryota</taxon>
        <taxon>Fungi</taxon>
        <taxon>Dikarya</taxon>
        <taxon>Basidiomycota</taxon>
        <taxon>Agaricomycotina</taxon>
        <taxon>Agaricomycetes</taxon>
        <taxon>Agaricomycetidae</taxon>
        <taxon>Agaricales</taxon>
        <taxon>Pluteineae</taxon>
        <taxon>Pluteaceae</taxon>
        <taxon>Pluteus</taxon>
    </lineage>
</organism>
<evidence type="ECO:0000313" key="1">
    <source>
        <dbReference type="EMBL" id="TFK64608.1"/>
    </source>
</evidence>
<accession>A0ACD3AFD0</accession>